<dbReference type="KEGG" id="ssm:Spirs_0613"/>
<dbReference type="SMART" id="SM00554">
    <property type="entry name" value="FAS1"/>
    <property type="match status" value="1"/>
</dbReference>
<sequence length="178" mass="19404">MRKRPSPIVFLIVLSILPSFSLFAAGRQEKASRGESAVHFTSKSLVRILEERNDVTFIASALRQSGLAKQMAELDGYTLFVPTDDVIARLPERARKALASDPQALLDVLTAQMVKGIVTVEELRKRPSVETLSGIHLQVGSRNGRITIADSDLIGEDLFGNGFLVHVVTGIIVPSIKL</sequence>
<name>E1RBM7_SEDSS</name>
<dbReference type="Pfam" id="PF02469">
    <property type="entry name" value="Fasciclin"/>
    <property type="match status" value="1"/>
</dbReference>
<dbReference type="EMBL" id="CP002116">
    <property type="protein sequence ID" value="ADK79757.1"/>
    <property type="molecule type" value="Genomic_DNA"/>
</dbReference>
<accession>E1RBM7</accession>
<keyword evidence="1" id="KW-0732">Signal</keyword>
<gene>
    <name evidence="3" type="ordered locus">Spirs_0613</name>
</gene>
<dbReference type="InterPro" id="IPR000782">
    <property type="entry name" value="FAS1_domain"/>
</dbReference>
<dbReference type="HOGENOM" id="CLU_1509674_0_0_12"/>
<evidence type="ECO:0000259" key="2">
    <source>
        <dbReference type="PROSITE" id="PS50213"/>
    </source>
</evidence>
<dbReference type="PANTHER" id="PTHR10900:SF77">
    <property type="entry name" value="FI19380P1"/>
    <property type="match status" value="1"/>
</dbReference>
<dbReference type="Gene3D" id="2.30.180.10">
    <property type="entry name" value="FAS1 domain"/>
    <property type="match status" value="1"/>
</dbReference>
<reference evidence="4" key="1">
    <citation type="journal article" date="2010" name="Stand. Genomic Sci.">
        <title>Complete genome sequence of Spirochaeta smaragdinae type strain (SEBR 4228).</title>
        <authorList>
            <person name="Mavromatis K."/>
            <person name="Yasawong M."/>
            <person name="Chertkov O."/>
            <person name="Lapidus A."/>
            <person name="Lucas S."/>
            <person name="Nolan M."/>
            <person name="Del Rio T.G."/>
            <person name="Tice H."/>
            <person name="Cheng J.F."/>
            <person name="Pitluck S."/>
            <person name="Liolios K."/>
            <person name="Ivanova N."/>
            <person name="Tapia R."/>
            <person name="Han C."/>
            <person name="Bruce D."/>
            <person name="Goodwin L."/>
            <person name="Pati A."/>
            <person name="Chen A."/>
            <person name="Palaniappan K."/>
            <person name="Land M."/>
            <person name="Hauser L."/>
            <person name="Chang Y.J."/>
            <person name="Jeffries C.D."/>
            <person name="Detter J.C."/>
            <person name="Rohde M."/>
            <person name="Brambilla E."/>
            <person name="Spring S."/>
            <person name="Goker M."/>
            <person name="Sikorski J."/>
            <person name="Woyke T."/>
            <person name="Bristow J."/>
            <person name="Eisen J.A."/>
            <person name="Markowitz V."/>
            <person name="Hugenholtz P."/>
            <person name="Klenk H.P."/>
            <person name="Kyrpides N.C."/>
        </authorList>
    </citation>
    <scope>NUCLEOTIDE SEQUENCE [LARGE SCALE GENOMIC DNA]</scope>
    <source>
        <strain evidence="4">DSM 11293 / JCM 15392 / SEBR 4228</strain>
    </source>
</reference>
<dbReference type="STRING" id="573413.Spirs_0613"/>
<evidence type="ECO:0000313" key="4">
    <source>
        <dbReference type="Proteomes" id="UP000002318"/>
    </source>
</evidence>
<dbReference type="PROSITE" id="PS50213">
    <property type="entry name" value="FAS1"/>
    <property type="match status" value="1"/>
</dbReference>
<proteinExistence type="predicted"/>
<feature type="domain" description="FAS1" evidence="2">
    <location>
        <begin position="42"/>
        <end position="172"/>
    </location>
</feature>
<dbReference type="eggNOG" id="COG2335">
    <property type="taxonomic scope" value="Bacteria"/>
</dbReference>
<organism evidence="3 4">
    <name type="scientific">Sediminispirochaeta smaragdinae (strain DSM 11293 / JCM 15392 / SEBR 4228)</name>
    <name type="common">Spirochaeta smaragdinae</name>
    <dbReference type="NCBI Taxonomy" id="573413"/>
    <lineage>
        <taxon>Bacteria</taxon>
        <taxon>Pseudomonadati</taxon>
        <taxon>Spirochaetota</taxon>
        <taxon>Spirochaetia</taxon>
        <taxon>Spirochaetales</taxon>
        <taxon>Spirochaetaceae</taxon>
        <taxon>Sediminispirochaeta</taxon>
    </lineage>
</organism>
<keyword evidence="4" id="KW-1185">Reference proteome</keyword>
<feature type="signal peptide" evidence="1">
    <location>
        <begin position="1"/>
        <end position="24"/>
    </location>
</feature>
<protein>
    <submittedName>
        <fullName evidence="3">Beta-Ig-H3/fasciclin</fullName>
    </submittedName>
</protein>
<evidence type="ECO:0000256" key="1">
    <source>
        <dbReference type="SAM" id="SignalP"/>
    </source>
</evidence>
<dbReference type="PANTHER" id="PTHR10900">
    <property type="entry name" value="PERIOSTIN-RELATED"/>
    <property type="match status" value="1"/>
</dbReference>
<dbReference type="AlphaFoldDB" id="E1RBM7"/>
<dbReference type="SUPFAM" id="SSF82153">
    <property type="entry name" value="FAS1 domain"/>
    <property type="match status" value="1"/>
</dbReference>
<evidence type="ECO:0000313" key="3">
    <source>
        <dbReference type="EMBL" id="ADK79757.1"/>
    </source>
</evidence>
<feature type="chain" id="PRO_5003150719" evidence="1">
    <location>
        <begin position="25"/>
        <end position="178"/>
    </location>
</feature>
<dbReference type="InterPro" id="IPR050904">
    <property type="entry name" value="Adhesion/Biosynth-related"/>
</dbReference>
<dbReference type="Proteomes" id="UP000002318">
    <property type="component" value="Chromosome"/>
</dbReference>
<dbReference type="InterPro" id="IPR036378">
    <property type="entry name" value="FAS1_dom_sf"/>
</dbReference>
<dbReference type="OrthoDB" id="9800666at2"/>